<feature type="region of interest" description="Disordered" evidence="1">
    <location>
        <begin position="485"/>
        <end position="510"/>
    </location>
</feature>
<dbReference type="GO" id="GO:0016020">
    <property type="term" value="C:membrane"/>
    <property type="evidence" value="ECO:0007669"/>
    <property type="project" value="InterPro"/>
</dbReference>
<dbReference type="Pfam" id="PF06462">
    <property type="entry name" value="Hyd_WA"/>
    <property type="match status" value="2"/>
</dbReference>
<feature type="domain" description="Peroxin/Ferlin" evidence="2">
    <location>
        <begin position="161"/>
        <end position="193"/>
    </location>
</feature>
<evidence type="ECO:0000256" key="1">
    <source>
        <dbReference type="SAM" id="MobiDB-lite"/>
    </source>
</evidence>
<name>A0A267H900_9PLAT</name>
<feature type="region of interest" description="Disordered" evidence="1">
    <location>
        <begin position="754"/>
        <end position="776"/>
    </location>
</feature>
<protein>
    <recommendedName>
        <fullName evidence="2">Peroxin/Ferlin domain-containing protein</fullName>
    </recommendedName>
</protein>
<sequence>ISLQATSSSCSTGSSGMACGSGSLYALDLAGRVFSISSSSSEWQPVSSGQSKLRHFKRLAPASWCLWAIGNDQQLFLMVLSSDMKIRYQESVVEHERYSPIGGFSGAKLLNNDPPHFALQVRQSAFYKPVSLRSVRPPSSRWTWEDDWHLEEAGPATDKLGWQYALDFNKAFAPERRIAFVRKRRWLRHRYFSATDRWLLIPAPSSQFPTDDPFREVSVGGQWMPHQNDGYLALWAVTVKGQLVYRTGVDRLCPEGLSWWLVSPPSNTEQVTGVSVGPLGSVLTVTDAGGVYVRTGITWQCVTGADWVCVQPPKNLSTRERILQVSHGVRSMWAVTNTGRIWFRRGVNFSSDQSALQAGYSWVEMIGLFRQVSVSPTDQVWGIDLVSNQLLYRTGIESRKELLVGKTWERLCLPIGYPDCVRRYLRRMSEAVVAATASTSSMSAANLESSSSGAAPSLSASAAAASGSGAFAASSAADSVELGVAAEEADEKGQHEEEEAGEESAESDEARLSRQMTGFIQFVDPPPLPMIPASLAAATVVGGGVEKCAAYEAPLLLAVMDLSASALPLLGGAISTLWHPARRRGGGCSCDSQLDLSALESAVLYQLVQRDNREYKSPRFAHFGSVAREESGLWKAEKVTHWHHETGRGCEAQLALVASAGGAKAELVLTPAMRRRQQQQQTGGGKSAAQRAERRIPLESVTCVAQLSNRPACLAVYTENCYHALQVTCATDRDCADWLAALRLLIRSQNSRRHLNDDAQRRRQERQQRRQRSVSLSSQQLPSIRIGACLLVLTVRGDVLVSDDCDDSDTQIGEEVDDNIIDNSDVSVSRRHWRRVGGHFMQLCGSRSVLWALTGDGRPFVYAPESGESNEIVDRQVCCAYEYQHWRPLSGYTDRGFLHHSPPNEQAAAAAVAGNAASWSDALPKEALIGAGCEANWVWETDWAVRISAEDTDEHGWQYAKELKGPYSKTKRWNTGLRRRKWSRTYVVLDAGPWLAVPGTVALKQVSLAPDSSVAYAVAYNGQLLHRAGFDADSNPAGDRWSLIACEVPLISCSAGSGWRLYAIGADGRCYSRLGLSADQPLGCSWSIVGLPDDGAKLTQVSADGRELWAVDESGCLYRRRNVQPRDFPDGTDWELVCRGVASVSVGAGRVCAVLLEGRDLALRSGMCSQESPCGTGWNRGLAGLCQSACVRGMAARR</sequence>
<dbReference type="PANTHER" id="PTHR23250">
    <property type="entry name" value="DYSFERLIN-RELATED"/>
    <property type="match status" value="1"/>
</dbReference>
<evidence type="ECO:0000313" key="4">
    <source>
        <dbReference type="Proteomes" id="UP000215902"/>
    </source>
</evidence>
<organism evidence="3 4">
    <name type="scientific">Macrostomum lignano</name>
    <dbReference type="NCBI Taxonomy" id="282301"/>
    <lineage>
        <taxon>Eukaryota</taxon>
        <taxon>Metazoa</taxon>
        <taxon>Spiralia</taxon>
        <taxon>Lophotrochozoa</taxon>
        <taxon>Platyhelminthes</taxon>
        <taxon>Rhabditophora</taxon>
        <taxon>Macrostomorpha</taxon>
        <taxon>Macrostomida</taxon>
        <taxon>Macrostomidae</taxon>
        <taxon>Macrostomum</taxon>
    </lineage>
</organism>
<accession>A0A267H900</accession>
<dbReference type="SMART" id="SM00706">
    <property type="entry name" value="TECPR"/>
    <property type="match status" value="9"/>
</dbReference>
<dbReference type="SUPFAM" id="SSF50729">
    <property type="entry name" value="PH domain-like"/>
    <property type="match status" value="1"/>
</dbReference>
<evidence type="ECO:0000259" key="2">
    <source>
        <dbReference type="SMART" id="SM00694"/>
    </source>
</evidence>
<feature type="compositionally biased region" description="Acidic residues" evidence="1">
    <location>
        <begin position="496"/>
        <end position="507"/>
    </location>
</feature>
<evidence type="ECO:0000313" key="3">
    <source>
        <dbReference type="EMBL" id="PAA94790.1"/>
    </source>
</evidence>
<dbReference type="Proteomes" id="UP000215902">
    <property type="component" value="Unassembled WGS sequence"/>
</dbReference>
<keyword evidence="4" id="KW-1185">Reference proteome</keyword>
<dbReference type="AlphaFoldDB" id="A0A267H900"/>
<comment type="caution">
    <text evidence="3">The sequence shown here is derived from an EMBL/GenBank/DDBJ whole genome shotgun (WGS) entry which is preliminary data.</text>
</comment>
<dbReference type="PANTHER" id="PTHR23250:SF1">
    <property type="entry name" value="TECTONIN BETA-PROPELLER REPEAT-CONTAINING PROTEIN 1"/>
    <property type="match status" value="1"/>
</dbReference>
<dbReference type="InterPro" id="IPR051513">
    <property type="entry name" value="Tectonin_beta-prop"/>
</dbReference>
<gene>
    <name evidence="3" type="ORF">BOX15_Mlig027466g1</name>
</gene>
<dbReference type="InterPro" id="IPR006624">
    <property type="entry name" value="Beta-propeller_rpt_TECPR"/>
</dbReference>
<proteinExistence type="predicted"/>
<dbReference type="EMBL" id="NIVC01000001">
    <property type="protein sequence ID" value="PAA94790.1"/>
    <property type="molecule type" value="Genomic_DNA"/>
</dbReference>
<dbReference type="OrthoDB" id="72441at2759"/>
<reference evidence="3 4" key="1">
    <citation type="submission" date="2017-06" db="EMBL/GenBank/DDBJ databases">
        <title>A platform for efficient transgenesis in Macrostomum lignano, a flatworm model organism for stem cell research.</title>
        <authorList>
            <person name="Berezikov E."/>
        </authorList>
    </citation>
    <scope>NUCLEOTIDE SEQUENCE [LARGE SCALE GENOMIC DNA]</scope>
    <source>
        <strain evidence="3">DV1</strain>
        <tissue evidence="3">Whole organism</tissue>
    </source>
</reference>
<feature type="non-terminal residue" evidence="3">
    <location>
        <position position="1"/>
    </location>
</feature>
<feature type="domain" description="Peroxin/Ferlin" evidence="2">
    <location>
        <begin position="956"/>
        <end position="989"/>
    </location>
</feature>
<feature type="region of interest" description="Disordered" evidence="1">
    <location>
        <begin position="674"/>
        <end position="693"/>
    </location>
</feature>
<dbReference type="InterPro" id="IPR006614">
    <property type="entry name" value="Peroxin/Ferlin"/>
</dbReference>
<feature type="compositionally biased region" description="Basic and acidic residues" evidence="1">
    <location>
        <begin position="754"/>
        <end position="768"/>
    </location>
</feature>
<dbReference type="STRING" id="282301.A0A267H900"/>
<dbReference type="SMART" id="SM00694">
    <property type="entry name" value="DysFC"/>
    <property type="match status" value="2"/>
</dbReference>